<evidence type="ECO:0000256" key="1">
    <source>
        <dbReference type="SAM" id="MobiDB-lite"/>
    </source>
</evidence>
<name>A0ABQ5DGP9_9ASTR</name>
<accession>A0ABQ5DGP9</accession>
<feature type="compositionally biased region" description="Polar residues" evidence="1">
    <location>
        <begin position="340"/>
        <end position="358"/>
    </location>
</feature>
<reference evidence="3" key="1">
    <citation type="journal article" date="2022" name="Int. J. Mol. Sci.">
        <title>Draft Genome of Tanacetum Coccineum: Genomic Comparison of Closely Related Tanacetum-Family Plants.</title>
        <authorList>
            <person name="Yamashiro T."/>
            <person name="Shiraishi A."/>
            <person name="Nakayama K."/>
            <person name="Satake H."/>
        </authorList>
    </citation>
    <scope>NUCLEOTIDE SEQUENCE</scope>
</reference>
<sequence>MTRSTIKKLVEPLKEPEREMHRLRKAVRRQQQNESLAIAWRNLFDGEASSSISYELKITAPTKILREFSSPNSSGFQNPIVYPVEQIGKVLDSQDVWLIQGRAKQWLDRIPPGQISTWEQLVSKFLDNIFPPGHTSTFKDKIIRLLQGNEEPFKDVWIRFQDLIRQASHHGDDAWEEPPPIMNISSISKIIKPTFKGRLRAVHEKLSYLTTPTGGKILRNPYLIATFLGAHMKLMNVTLKNHTNRCACLEETSLKIPSFMILSNNDSPPRGNTMKRIDGEEGPIRGWRRNVTRDPSTNISCCRSRITTRDLPYPNQLNPTLIMNNETTDEGEVPSEKENPNTLNYDHPQSSTLYHPSKSFSFPYPSRLKKKKKDDEDEKFLSISRHIHINLPFLEALLHMPKEAKVLNDLLSHNAKLENSASSVKLSEECSIAIQKNLPQKEGDPRSFTLPCLIGPLSVKNALEMDDPNITIEEYTKLEEEKSRRRGKVYNWETATSGKIWCDEDVHDLRSVETEFPDIFYNDAISFDESDDDDYTVIYDKNPFSYKIISIDDLKTDSKNDNDKVNMPSFPSSEPTVSYFDDFDYFKDFEKEFPVISYNDALTSKLDFSERTEPSKDDVGGVFSGI</sequence>
<evidence type="ECO:0000313" key="4">
    <source>
        <dbReference type="Proteomes" id="UP001151760"/>
    </source>
</evidence>
<comment type="caution">
    <text evidence="3">The sequence shown here is derived from an EMBL/GenBank/DDBJ whole genome shotgun (WGS) entry which is preliminary data.</text>
</comment>
<feature type="region of interest" description="Disordered" evidence="1">
    <location>
        <begin position="265"/>
        <end position="290"/>
    </location>
</feature>
<gene>
    <name evidence="3" type="ORF">Tco_0937608</name>
</gene>
<dbReference type="PANTHER" id="PTHR33223">
    <property type="entry name" value="CCHC-TYPE DOMAIN-CONTAINING PROTEIN"/>
    <property type="match status" value="1"/>
</dbReference>
<feature type="domain" description="Retrotransposon gag" evidence="2">
    <location>
        <begin position="97"/>
        <end position="172"/>
    </location>
</feature>
<proteinExistence type="predicted"/>
<dbReference type="InterPro" id="IPR005162">
    <property type="entry name" value="Retrotrans_gag_dom"/>
</dbReference>
<dbReference type="Pfam" id="PF03732">
    <property type="entry name" value="Retrotrans_gag"/>
    <property type="match status" value="1"/>
</dbReference>
<evidence type="ECO:0000313" key="3">
    <source>
        <dbReference type="EMBL" id="GJT37743.1"/>
    </source>
</evidence>
<reference evidence="3" key="2">
    <citation type="submission" date="2022-01" db="EMBL/GenBank/DDBJ databases">
        <authorList>
            <person name="Yamashiro T."/>
            <person name="Shiraishi A."/>
            <person name="Satake H."/>
            <person name="Nakayama K."/>
        </authorList>
    </citation>
    <scope>NUCLEOTIDE SEQUENCE</scope>
</reference>
<dbReference type="PANTHER" id="PTHR33223:SF6">
    <property type="entry name" value="CCHC-TYPE DOMAIN-CONTAINING PROTEIN"/>
    <property type="match status" value="1"/>
</dbReference>
<evidence type="ECO:0000259" key="2">
    <source>
        <dbReference type="Pfam" id="PF03732"/>
    </source>
</evidence>
<dbReference type="EMBL" id="BQNB010015248">
    <property type="protein sequence ID" value="GJT37743.1"/>
    <property type="molecule type" value="Genomic_DNA"/>
</dbReference>
<organism evidence="3 4">
    <name type="scientific">Tanacetum coccineum</name>
    <dbReference type="NCBI Taxonomy" id="301880"/>
    <lineage>
        <taxon>Eukaryota</taxon>
        <taxon>Viridiplantae</taxon>
        <taxon>Streptophyta</taxon>
        <taxon>Embryophyta</taxon>
        <taxon>Tracheophyta</taxon>
        <taxon>Spermatophyta</taxon>
        <taxon>Magnoliopsida</taxon>
        <taxon>eudicotyledons</taxon>
        <taxon>Gunneridae</taxon>
        <taxon>Pentapetalae</taxon>
        <taxon>asterids</taxon>
        <taxon>campanulids</taxon>
        <taxon>Asterales</taxon>
        <taxon>Asteraceae</taxon>
        <taxon>Asteroideae</taxon>
        <taxon>Anthemideae</taxon>
        <taxon>Anthemidinae</taxon>
        <taxon>Tanacetum</taxon>
    </lineage>
</organism>
<keyword evidence="4" id="KW-1185">Reference proteome</keyword>
<protein>
    <submittedName>
        <fullName evidence="3">Aldehyde dehydrogenase family 3 member F1-like protein</fullName>
    </submittedName>
</protein>
<dbReference type="Proteomes" id="UP001151760">
    <property type="component" value="Unassembled WGS sequence"/>
</dbReference>
<feature type="region of interest" description="Disordered" evidence="1">
    <location>
        <begin position="326"/>
        <end position="358"/>
    </location>
</feature>